<comment type="caution">
    <text evidence="2">The sequence shown here is derived from an EMBL/GenBank/DDBJ whole genome shotgun (WGS) entry which is preliminary data.</text>
</comment>
<dbReference type="Gene3D" id="3.40.190.10">
    <property type="entry name" value="Periplasmic binding protein-like II"/>
    <property type="match status" value="2"/>
</dbReference>
<dbReference type="EMBL" id="BSYI01000044">
    <property type="protein sequence ID" value="GMG84833.1"/>
    <property type="molecule type" value="Genomic_DNA"/>
</dbReference>
<protein>
    <submittedName>
        <fullName evidence="2">ABC transporter substrate-binding protein</fullName>
    </submittedName>
</protein>
<dbReference type="PANTHER" id="PTHR30222">
    <property type="entry name" value="SPERMIDINE/PUTRESCINE-BINDING PERIPLASMIC PROTEIN"/>
    <property type="match status" value="1"/>
</dbReference>
<gene>
    <name evidence="2" type="ORF">LNKW23_40490</name>
</gene>
<dbReference type="Proteomes" id="UP001239909">
    <property type="component" value="Unassembled WGS sequence"/>
</dbReference>
<dbReference type="InterPro" id="IPR006059">
    <property type="entry name" value="SBP"/>
</dbReference>
<proteinExistence type="predicted"/>
<evidence type="ECO:0000313" key="3">
    <source>
        <dbReference type="Proteomes" id="UP001239909"/>
    </source>
</evidence>
<dbReference type="RefSeq" id="WP_285673968.1">
    <property type="nucleotide sequence ID" value="NZ_BSYI01000044.1"/>
</dbReference>
<sequence>MTPALLSVIGVLAFGLADRVYAGETLRIVNNGGAVAEASREAWYEPFAAERGVEIVEDNWSQEYARLRTQVETGNLQWDVVEITLNHMSLACNEGYIEQVDWSEHLDPADFADAGGVTDCAVPIMSVVGGLAYDGDVFSDNPPKSWADFWDVETWPGKRGLLFRASTLEIALMADGVPPDQIIATLSTPEGIDRAFAKLEEIRDHIHWWRSGAESVQILATGEVAMAYVWNGRVATMNKTENRNFRYAFEAGFVLGNQYLAVMAGTSERELAIDFITYASSAEPLARFSNRMRYGPPNKQALEFVDPELLKTLPSEYMDKAYIQGGEAYIQFWIDNLESLTQRLATWAAQ</sequence>
<dbReference type="CDD" id="cd13589">
    <property type="entry name" value="PBP2_polyamine_RpCGA009"/>
    <property type="match status" value="1"/>
</dbReference>
<dbReference type="SUPFAM" id="SSF53850">
    <property type="entry name" value="Periplasmic binding protein-like II"/>
    <property type="match status" value="1"/>
</dbReference>
<keyword evidence="1" id="KW-0732">Signal</keyword>
<keyword evidence="3" id="KW-1185">Reference proteome</keyword>
<dbReference type="Pfam" id="PF13416">
    <property type="entry name" value="SBP_bac_8"/>
    <property type="match status" value="1"/>
</dbReference>
<evidence type="ECO:0000313" key="2">
    <source>
        <dbReference type="EMBL" id="GMG84833.1"/>
    </source>
</evidence>
<organism evidence="2 3">
    <name type="scientific">Paralimibaculum aggregatum</name>
    <dbReference type="NCBI Taxonomy" id="3036245"/>
    <lineage>
        <taxon>Bacteria</taxon>
        <taxon>Pseudomonadati</taxon>
        <taxon>Pseudomonadota</taxon>
        <taxon>Alphaproteobacteria</taxon>
        <taxon>Rhodobacterales</taxon>
        <taxon>Paracoccaceae</taxon>
        <taxon>Paralimibaculum</taxon>
    </lineage>
</organism>
<evidence type="ECO:0000256" key="1">
    <source>
        <dbReference type="ARBA" id="ARBA00022729"/>
    </source>
</evidence>
<reference evidence="2 3" key="1">
    <citation type="submission" date="2023-04" db="EMBL/GenBank/DDBJ databases">
        <title>Marinoamorphus aggregata gen. nov., sp. Nov., isolate from tissue of brittle star Ophioplocus japonicus.</title>
        <authorList>
            <person name="Kawano K."/>
            <person name="Sawayama S."/>
            <person name="Nakagawa S."/>
        </authorList>
    </citation>
    <scope>NUCLEOTIDE SEQUENCE [LARGE SCALE GENOMIC DNA]</scope>
    <source>
        <strain evidence="2 3">NKW23</strain>
    </source>
</reference>
<dbReference type="PANTHER" id="PTHR30222:SF2">
    <property type="entry name" value="ABC TRANSPORTER SUBSTRATE-BINDING PROTEIN"/>
    <property type="match status" value="1"/>
</dbReference>
<accession>A0ABQ6LS03</accession>
<name>A0ABQ6LS03_9RHOB</name>